<name>A0ABT1WLS3_9LACT</name>
<dbReference type="SUPFAM" id="SSF46689">
    <property type="entry name" value="Homeodomain-like"/>
    <property type="match status" value="1"/>
</dbReference>
<reference evidence="6" key="2">
    <citation type="journal article" date="2023" name="Curr. Microbiol.">
        <title>Granulicatella seriolae sp. nov., a Novel Facultative Anaerobe Isolated from Yellowtail Marine Fish.</title>
        <authorList>
            <person name="Lee M."/>
            <person name="Choi Y.J."/>
            <person name="Farooq A."/>
            <person name="Jeong J.B."/>
            <person name="Jung M.Y."/>
        </authorList>
    </citation>
    <scope>NUCLEOTIDE SEQUENCE</scope>
    <source>
        <strain evidence="6">S8</strain>
    </source>
</reference>
<dbReference type="CDD" id="cd05013">
    <property type="entry name" value="SIS_RpiR"/>
    <property type="match status" value="1"/>
</dbReference>
<dbReference type="InterPro" id="IPR047640">
    <property type="entry name" value="RpiR-like"/>
</dbReference>
<keyword evidence="2" id="KW-0238">DNA-binding</keyword>
<evidence type="ECO:0000259" key="5">
    <source>
        <dbReference type="PROSITE" id="PS51464"/>
    </source>
</evidence>
<keyword evidence="1" id="KW-0805">Transcription regulation</keyword>
<dbReference type="SUPFAM" id="SSF53697">
    <property type="entry name" value="SIS domain"/>
    <property type="match status" value="1"/>
</dbReference>
<evidence type="ECO:0000313" key="7">
    <source>
        <dbReference type="Proteomes" id="UP001059480"/>
    </source>
</evidence>
<organism evidence="6 7">
    <name type="scientific">Granulicatella seriolae</name>
    <dbReference type="NCBI Taxonomy" id="2967226"/>
    <lineage>
        <taxon>Bacteria</taxon>
        <taxon>Bacillati</taxon>
        <taxon>Bacillota</taxon>
        <taxon>Bacilli</taxon>
        <taxon>Lactobacillales</taxon>
        <taxon>Carnobacteriaceae</taxon>
        <taxon>Granulicatella</taxon>
    </lineage>
</organism>
<dbReference type="Pfam" id="PF01380">
    <property type="entry name" value="SIS"/>
    <property type="match status" value="1"/>
</dbReference>
<keyword evidence="7" id="KW-1185">Reference proteome</keyword>
<dbReference type="RefSeq" id="WP_256944572.1">
    <property type="nucleotide sequence ID" value="NZ_JANHNZ010000002.1"/>
</dbReference>
<accession>A0ABT1WLS3</accession>
<dbReference type="InterPro" id="IPR035472">
    <property type="entry name" value="RpiR-like_SIS"/>
</dbReference>
<dbReference type="InterPro" id="IPR036388">
    <property type="entry name" value="WH-like_DNA-bd_sf"/>
</dbReference>
<dbReference type="Proteomes" id="UP001059480">
    <property type="component" value="Unassembled WGS sequence"/>
</dbReference>
<dbReference type="Gene3D" id="1.10.10.10">
    <property type="entry name" value="Winged helix-like DNA-binding domain superfamily/Winged helix DNA-binding domain"/>
    <property type="match status" value="1"/>
</dbReference>
<evidence type="ECO:0000259" key="4">
    <source>
        <dbReference type="PROSITE" id="PS51071"/>
    </source>
</evidence>
<protein>
    <submittedName>
        <fullName evidence="6">MurR/RpiR family transcriptional regulator</fullName>
    </submittedName>
</protein>
<dbReference type="EMBL" id="JANHNZ010000002">
    <property type="protein sequence ID" value="MCQ9209457.1"/>
    <property type="molecule type" value="Genomic_DNA"/>
</dbReference>
<reference evidence="6" key="1">
    <citation type="submission" date="2022-07" db="EMBL/GenBank/DDBJ databases">
        <authorList>
            <person name="Jung M.-Y."/>
            <person name="Lee M."/>
        </authorList>
    </citation>
    <scope>NUCLEOTIDE SEQUENCE</scope>
    <source>
        <strain evidence="6">S8</strain>
    </source>
</reference>
<keyword evidence="3" id="KW-0804">Transcription</keyword>
<dbReference type="PANTHER" id="PTHR30514">
    <property type="entry name" value="GLUCOKINASE"/>
    <property type="match status" value="1"/>
</dbReference>
<dbReference type="InterPro" id="IPR001347">
    <property type="entry name" value="SIS_dom"/>
</dbReference>
<dbReference type="PROSITE" id="PS51464">
    <property type="entry name" value="SIS"/>
    <property type="match status" value="1"/>
</dbReference>
<evidence type="ECO:0000256" key="2">
    <source>
        <dbReference type="ARBA" id="ARBA00023125"/>
    </source>
</evidence>
<proteinExistence type="predicted"/>
<dbReference type="InterPro" id="IPR000281">
    <property type="entry name" value="HTH_RpiR"/>
</dbReference>
<sequence length="269" mass="30482">MDILDQIEKQYVSFSNKEKQIAMYILQNSNSIKNINISKLAEKTQTSSATITRFCRKISCDSFVDMKIKISASQVDSQSRETGNIYEDVYQFYDKVIERTKKNIDTEVVQKFVEEIKKVKRIFIYGVGSSGITGLELQQRFIRMGLNITCVTDSHMMLINSTLVTKDDLVLGISTSGTTQDIIKALKIVKSKGAKIACITSFSESPLAKLSDYVMTVYNSLFVDDTRFVNSQFAIVYLMDVISTMLLEEEGYHYMMSQTINAIVKDGEE</sequence>
<dbReference type="PANTHER" id="PTHR30514:SF21">
    <property type="entry name" value="RPIR-FAMILY TRANSCRIPTIONAL REGULATOR"/>
    <property type="match status" value="1"/>
</dbReference>
<dbReference type="InterPro" id="IPR009057">
    <property type="entry name" value="Homeodomain-like_sf"/>
</dbReference>
<dbReference type="PROSITE" id="PS51071">
    <property type="entry name" value="HTH_RPIR"/>
    <property type="match status" value="1"/>
</dbReference>
<gene>
    <name evidence="6" type="ORF">NPA36_02735</name>
</gene>
<evidence type="ECO:0000313" key="6">
    <source>
        <dbReference type="EMBL" id="MCQ9209457.1"/>
    </source>
</evidence>
<feature type="domain" description="HTH rpiR-type" evidence="4">
    <location>
        <begin position="1"/>
        <end position="77"/>
    </location>
</feature>
<dbReference type="Pfam" id="PF01418">
    <property type="entry name" value="HTH_6"/>
    <property type="match status" value="1"/>
</dbReference>
<evidence type="ECO:0000256" key="3">
    <source>
        <dbReference type="ARBA" id="ARBA00023163"/>
    </source>
</evidence>
<comment type="caution">
    <text evidence="6">The sequence shown here is derived from an EMBL/GenBank/DDBJ whole genome shotgun (WGS) entry which is preliminary data.</text>
</comment>
<evidence type="ECO:0000256" key="1">
    <source>
        <dbReference type="ARBA" id="ARBA00023015"/>
    </source>
</evidence>
<dbReference type="InterPro" id="IPR046348">
    <property type="entry name" value="SIS_dom_sf"/>
</dbReference>
<feature type="domain" description="SIS" evidence="5">
    <location>
        <begin position="112"/>
        <end position="252"/>
    </location>
</feature>
<reference evidence="6" key="3">
    <citation type="journal article" date="2023" name="Microbiol. Resour. Announc.">
        <title>Draft Genome Sequence of Granulicatella sp. Strain S8, Isolated from a Marine Fish, Seriola quinqueradiata.</title>
        <authorList>
            <person name="Lee M."/>
            <person name="Farooq A."/>
            <person name="Jeong J.B."/>
            <person name="Jung M.Y."/>
        </authorList>
    </citation>
    <scope>NUCLEOTIDE SEQUENCE</scope>
    <source>
        <strain evidence="6">S8</strain>
    </source>
</reference>
<dbReference type="Gene3D" id="3.40.50.10490">
    <property type="entry name" value="Glucose-6-phosphate isomerase like protein, domain 1"/>
    <property type="match status" value="1"/>
</dbReference>